<comment type="caution">
    <text evidence="1">The sequence shown here is derived from an EMBL/GenBank/DDBJ whole genome shotgun (WGS) entry which is preliminary data.</text>
</comment>
<evidence type="ECO:0000313" key="1">
    <source>
        <dbReference type="EMBL" id="KAH7863074.1"/>
    </source>
</evidence>
<reference evidence="1 2" key="1">
    <citation type="journal article" date="2021" name="Hortic Res">
        <title>High-quality reference genome and annotation aids understanding of berry development for evergreen blueberry (Vaccinium darrowii).</title>
        <authorList>
            <person name="Yu J."/>
            <person name="Hulse-Kemp A.M."/>
            <person name="Babiker E."/>
            <person name="Staton M."/>
        </authorList>
    </citation>
    <scope>NUCLEOTIDE SEQUENCE [LARGE SCALE GENOMIC DNA]</scope>
    <source>
        <strain evidence="2">cv. NJ 8807/NJ 8810</strain>
        <tissue evidence="1">Young leaf</tissue>
    </source>
</reference>
<gene>
    <name evidence="1" type="ORF">Vadar_013027</name>
</gene>
<proteinExistence type="predicted"/>
<protein>
    <submittedName>
        <fullName evidence="1">Uncharacterized protein</fullName>
    </submittedName>
</protein>
<organism evidence="1 2">
    <name type="scientific">Vaccinium darrowii</name>
    <dbReference type="NCBI Taxonomy" id="229202"/>
    <lineage>
        <taxon>Eukaryota</taxon>
        <taxon>Viridiplantae</taxon>
        <taxon>Streptophyta</taxon>
        <taxon>Embryophyta</taxon>
        <taxon>Tracheophyta</taxon>
        <taxon>Spermatophyta</taxon>
        <taxon>Magnoliopsida</taxon>
        <taxon>eudicotyledons</taxon>
        <taxon>Gunneridae</taxon>
        <taxon>Pentapetalae</taxon>
        <taxon>asterids</taxon>
        <taxon>Ericales</taxon>
        <taxon>Ericaceae</taxon>
        <taxon>Vaccinioideae</taxon>
        <taxon>Vaccinieae</taxon>
        <taxon>Vaccinium</taxon>
    </lineage>
</organism>
<dbReference type="EMBL" id="CM037162">
    <property type="protein sequence ID" value="KAH7863074.1"/>
    <property type="molecule type" value="Genomic_DNA"/>
</dbReference>
<evidence type="ECO:0000313" key="2">
    <source>
        <dbReference type="Proteomes" id="UP000828048"/>
    </source>
</evidence>
<dbReference type="Proteomes" id="UP000828048">
    <property type="component" value="Chromosome 12"/>
</dbReference>
<accession>A0ACB7ZBD9</accession>
<name>A0ACB7ZBD9_9ERIC</name>
<sequence>MLALLCISISIFTYIPQAIRFFAFLYNFLDQAYNTTELTFCIAYFSRSPHPALPFMEMRLQLLFMAGIIALQITAEKCRQLVGEESSSKSRTERFTFLNCFDMSYGTIACVAKEIVKLYFYYIRAAHVDKVAREATEAAMRERLSEGGSLEEATKWAYQEGNAAKKRATRQAKHIMGPLISSAWDFFETIWVGGTVAEGAIRGTGTLFGSYAGGIIGEGRLGWVGFLVGSQMGSWIGGRIGLMAYDVGKGVQYLLHFVRKESNYYLDSKDPSL</sequence>
<keyword evidence="2" id="KW-1185">Reference proteome</keyword>